<evidence type="ECO:0000256" key="1">
    <source>
        <dbReference type="SAM" id="MobiDB-lite"/>
    </source>
</evidence>
<evidence type="ECO:0000313" key="2">
    <source>
        <dbReference type="EMBL" id="MFC6087411.1"/>
    </source>
</evidence>
<dbReference type="EMBL" id="JBHSRF010000139">
    <property type="protein sequence ID" value="MFC6087411.1"/>
    <property type="molecule type" value="Genomic_DNA"/>
</dbReference>
<keyword evidence="3" id="KW-1185">Reference proteome</keyword>
<gene>
    <name evidence="2" type="ORF">ACFP1K_40020</name>
</gene>
<feature type="compositionally biased region" description="Pro residues" evidence="1">
    <location>
        <begin position="78"/>
        <end position="92"/>
    </location>
</feature>
<comment type="caution">
    <text evidence="2">The sequence shown here is derived from an EMBL/GenBank/DDBJ whole genome shotgun (WGS) entry which is preliminary data.</text>
</comment>
<protein>
    <submittedName>
        <fullName evidence="2">Uncharacterized protein</fullName>
    </submittedName>
</protein>
<feature type="region of interest" description="Disordered" evidence="1">
    <location>
        <begin position="1"/>
        <end position="209"/>
    </location>
</feature>
<proteinExistence type="predicted"/>
<accession>A0ABW1NWM7</accession>
<evidence type="ECO:0000313" key="3">
    <source>
        <dbReference type="Proteomes" id="UP001596137"/>
    </source>
</evidence>
<reference evidence="3" key="1">
    <citation type="journal article" date="2019" name="Int. J. Syst. Evol. Microbiol.">
        <title>The Global Catalogue of Microorganisms (GCM) 10K type strain sequencing project: providing services to taxonomists for standard genome sequencing and annotation.</title>
        <authorList>
            <consortium name="The Broad Institute Genomics Platform"/>
            <consortium name="The Broad Institute Genome Sequencing Center for Infectious Disease"/>
            <person name="Wu L."/>
            <person name="Ma J."/>
        </authorList>
    </citation>
    <scope>NUCLEOTIDE SEQUENCE [LARGE SCALE GENOMIC DNA]</scope>
    <source>
        <strain evidence="3">JCM 30346</strain>
    </source>
</reference>
<organism evidence="2 3">
    <name type="scientific">Sphaerisporangium aureirubrum</name>
    <dbReference type="NCBI Taxonomy" id="1544736"/>
    <lineage>
        <taxon>Bacteria</taxon>
        <taxon>Bacillati</taxon>
        <taxon>Actinomycetota</taxon>
        <taxon>Actinomycetes</taxon>
        <taxon>Streptosporangiales</taxon>
        <taxon>Streptosporangiaceae</taxon>
        <taxon>Sphaerisporangium</taxon>
    </lineage>
</organism>
<feature type="compositionally biased region" description="Basic and acidic residues" evidence="1">
    <location>
        <begin position="131"/>
        <end position="164"/>
    </location>
</feature>
<feature type="compositionally biased region" description="Basic and acidic residues" evidence="1">
    <location>
        <begin position="173"/>
        <end position="191"/>
    </location>
</feature>
<dbReference type="Proteomes" id="UP001596137">
    <property type="component" value="Unassembled WGS sequence"/>
</dbReference>
<feature type="compositionally biased region" description="Low complexity" evidence="1">
    <location>
        <begin position="61"/>
        <end position="77"/>
    </location>
</feature>
<dbReference type="RefSeq" id="WP_380763637.1">
    <property type="nucleotide sequence ID" value="NZ_JBHSRF010000139.1"/>
</dbReference>
<sequence length="259" mass="27042">MPAKPVVLPEAVSPFEAFKRPEPAKGPSTPGRDESRPGDPGKPEAAKTRGTDAAEARDAKAASPADAPAPPKRSTTPPAEPSTPSPARPPAASPARSGDTEKPEAESAKPVSFRTDSPRPVSPTAGSLEQDTSKPDTRKAESLKPDTPKAETSKPESPKAEGPKVESPSAEIAKPEAARRDLSKPERRESVVDEDDDGGSATAQFRRPGMVKVISGTRRYHSSACPLIKGSDPGSLETMSRLDAEAAGLTHCSVCDTEN</sequence>
<name>A0ABW1NWM7_9ACTN</name>
<feature type="compositionally biased region" description="Basic and acidic residues" evidence="1">
    <location>
        <begin position="31"/>
        <end position="60"/>
    </location>
</feature>
<feature type="compositionally biased region" description="Basic and acidic residues" evidence="1">
    <location>
        <begin position="98"/>
        <end position="107"/>
    </location>
</feature>